<sequence>MDKAKNEYTKEKFQRVHVREELGEELTRPQLSYWKDAWLRLAKNKGAIGGLVVILFIVAIALTGPLMNDYSMDDANYDAAYMPPKVKGLSWLGLDGMQTYEVQGTTVEDAIQRGLDGYEIEEKYVQNTEVIEEPNEGNDNYYKVAMEVDIYGAKGLDDTYYWFGTDSMGRDLWTRIWKGTQISLYIGVLAAMIDMVIGVLYGGISGYYGGRTDNIMQRIIEVLSGIPNLVIVILMIMLLSPGLLAITIALTITGWIGMARIVRGQVLKLKNQEFVLAARTLGANDKRVLMKHLIPNVLSVIIINTMFTIPSAIFFESFLSFIGLGLQPPDASLGTLIDTAFDDYRVYPYMLLFPALIISLLMIGFNILADGLRDALDPKMRR</sequence>
<keyword evidence="2 10" id="KW-0813">Transport</keyword>
<keyword evidence="13" id="KW-1185">Reference proteome</keyword>
<name>A0A1H9SPK1_9BACI</name>
<dbReference type="PANTHER" id="PTHR43386:SF24">
    <property type="entry name" value="OLIGOPEPTIDE TRANSPORT SYSTEM PERMEASE PROTEIN AMID"/>
    <property type="match status" value="1"/>
</dbReference>
<dbReference type="AlphaFoldDB" id="A0A1H9SPK1"/>
<reference evidence="12 13" key="1">
    <citation type="submission" date="2016-10" db="EMBL/GenBank/DDBJ databases">
        <authorList>
            <person name="de Groot N.N."/>
        </authorList>
    </citation>
    <scope>NUCLEOTIDE SEQUENCE [LARGE SCALE GENOMIC DNA]</scope>
    <source>
        <strain evidence="12 13">CGMCC 1.7727</strain>
    </source>
</reference>
<keyword evidence="5" id="KW-0571">Peptide transport</keyword>
<evidence type="ECO:0000256" key="10">
    <source>
        <dbReference type="RuleBase" id="RU363032"/>
    </source>
</evidence>
<dbReference type="CDD" id="cd06261">
    <property type="entry name" value="TM_PBP2"/>
    <property type="match status" value="1"/>
</dbReference>
<dbReference type="Proteomes" id="UP000199687">
    <property type="component" value="Unassembled WGS sequence"/>
</dbReference>
<keyword evidence="4 10" id="KW-0812">Transmembrane</keyword>
<dbReference type="EMBL" id="FOGL01000011">
    <property type="protein sequence ID" value="SER86814.1"/>
    <property type="molecule type" value="Genomic_DNA"/>
</dbReference>
<dbReference type="GO" id="GO:0055085">
    <property type="term" value="P:transmembrane transport"/>
    <property type="evidence" value="ECO:0007669"/>
    <property type="project" value="InterPro"/>
</dbReference>
<feature type="transmembrane region" description="Helical" evidence="10">
    <location>
        <begin position="182"/>
        <end position="207"/>
    </location>
</feature>
<protein>
    <submittedName>
        <fullName evidence="12">Oligopeptide transport system permease protein</fullName>
    </submittedName>
</protein>
<evidence type="ECO:0000259" key="11">
    <source>
        <dbReference type="PROSITE" id="PS50928"/>
    </source>
</evidence>
<dbReference type="InterPro" id="IPR025966">
    <property type="entry name" value="OppC_N"/>
</dbReference>
<dbReference type="Pfam" id="PF00528">
    <property type="entry name" value="BPD_transp_1"/>
    <property type="match status" value="1"/>
</dbReference>
<evidence type="ECO:0000256" key="4">
    <source>
        <dbReference type="ARBA" id="ARBA00022692"/>
    </source>
</evidence>
<dbReference type="GO" id="GO:0005886">
    <property type="term" value="C:plasma membrane"/>
    <property type="evidence" value="ECO:0007669"/>
    <property type="project" value="UniProtKB-SubCell"/>
</dbReference>
<feature type="transmembrane region" description="Helical" evidence="10">
    <location>
        <begin position="47"/>
        <end position="67"/>
    </location>
</feature>
<keyword evidence="7 10" id="KW-1133">Transmembrane helix</keyword>
<dbReference type="SUPFAM" id="SSF161098">
    <property type="entry name" value="MetI-like"/>
    <property type="match status" value="1"/>
</dbReference>
<dbReference type="InterPro" id="IPR035906">
    <property type="entry name" value="MetI-like_sf"/>
</dbReference>
<feature type="transmembrane region" description="Helical" evidence="10">
    <location>
        <begin position="219"/>
        <end position="237"/>
    </location>
</feature>
<evidence type="ECO:0000256" key="3">
    <source>
        <dbReference type="ARBA" id="ARBA00022475"/>
    </source>
</evidence>
<dbReference type="GO" id="GO:0015031">
    <property type="term" value="P:protein transport"/>
    <property type="evidence" value="ECO:0007669"/>
    <property type="project" value="UniProtKB-KW"/>
</dbReference>
<keyword evidence="8 10" id="KW-0472">Membrane</keyword>
<keyword evidence="6" id="KW-0653">Protein transport</keyword>
<evidence type="ECO:0000256" key="9">
    <source>
        <dbReference type="ARBA" id="ARBA00024202"/>
    </source>
</evidence>
<comment type="subcellular location">
    <subcellularLocation>
        <location evidence="1 10">Cell membrane</location>
        <topology evidence="1 10">Multi-pass membrane protein</topology>
    </subcellularLocation>
</comment>
<feature type="domain" description="ABC transmembrane type-1" evidence="11">
    <location>
        <begin position="180"/>
        <end position="369"/>
    </location>
</feature>
<evidence type="ECO:0000256" key="5">
    <source>
        <dbReference type="ARBA" id="ARBA00022856"/>
    </source>
</evidence>
<evidence type="ECO:0000256" key="6">
    <source>
        <dbReference type="ARBA" id="ARBA00022927"/>
    </source>
</evidence>
<dbReference type="Pfam" id="PF12911">
    <property type="entry name" value="OppC_N"/>
    <property type="match status" value="1"/>
</dbReference>
<evidence type="ECO:0000313" key="12">
    <source>
        <dbReference type="EMBL" id="SER86814.1"/>
    </source>
</evidence>
<evidence type="ECO:0000256" key="7">
    <source>
        <dbReference type="ARBA" id="ARBA00022989"/>
    </source>
</evidence>
<keyword evidence="3" id="KW-1003">Cell membrane</keyword>
<dbReference type="InterPro" id="IPR000515">
    <property type="entry name" value="MetI-like"/>
</dbReference>
<evidence type="ECO:0000256" key="1">
    <source>
        <dbReference type="ARBA" id="ARBA00004651"/>
    </source>
</evidence>
<dbReference type="NCBIfam" id="NF045475">
    <property type="entry name" value="Opp3C"/>
    <property type="match status" value="1"/>
</dbReference>
<dbReference type="OrthoDB" id="9797472at2"/>
<organism evidence="12 13">
    <name type="scientific">Gracilibacillus ureilyticus</name>
    <dbReference type="NCBI Taxonomy" id="531814"/>
    <lineage>
        <taxon>Bacteria</taxon>
        <taxon>Bacillati</taxon>
        <taxon>Bacillota</taxon>
        <taxon>Bacilli</taxon>
        <taxon>Bacillales</taxon>
        <taxon>Bacillaceae</taxon>
        <taxon>Gracilibacillus</taxon>
    </lineage>
</organism>
<proteinExistence type="inferred from homology"/>
<feature type="transmembrane region" description="Helical" evidence="10">
    <location>
        <begin position="346"/>
        <end position="372"/>
    </location>
</feature>
<gene>
    <name evidence="12" type="ORF">SAMN04487944_111124</name>
</gene>
<evidence type="ECO:0000256" key="8">
    <source>
        <dbReference type="ARBA" id="ARBA00023136"/>
    </source>
</evidence>
<dbReference type="PANTHER" id="PTHR43386">
    <property type="entry name" value="OLIGOPEPTIDE TRANSPORT SYSTEM PERMEASE PROTEIN APPC"/>
    <property type="match status" value="1"/>
</dbReference>
<dbReference type="RefSeq" id="WP_089741356.1">
    <property type="nucleotide sequence ID" value="NZ_FOGL01000011.1"/>
</dbReference>
<accession>A0A1H9SPK1</accession>
<evidence type="ECO:0000256" key="2">
    <source>
        <dbReference type="ARBA" id="ARBA00022448"/>
    </source>
</evidence>
<dbReference type="Gene3D" id="1.10.3720.10">
    <property type="entry name" value="MetI-like"/>
    <property type="match status" value="1"/>
</dbReference>
<dbReference type="STRING" id="531814.SAMN04487944_111124"/>
<feature type="transmembrane region" description="Helical" evidence="10">
    <location>
        <begin position="297"/>
        <end position="326"/>
    </location>
</feature>
<evidence type="ECO:0000313" key="13">
    <source>
        <dbReference type="Proteomes" id="UP000199687"/>
    </source>
</evidence>
<dbReference type="PROSITE" id="PS50928">
    <property type="entry name" value="ABC_TM1"/>
    <property type="match status" value="1"/>
</dbReference>
<dbReference type="GO" id="GO:0015833">
    <property type="term" value="P:peptide transport"/>
    <property type="evidence" value="ECO:0007669"/>
    <property type="project" value="UniProtKB-KW"/>
</dbReference>
<feature type="transmembrane region" description="Helical" evidence="10">
    <location>
        <begin position="243"/>
        <end position="262"/>
    </location>
</feature>
<comment type="similarity">
    <text evidence="9">Belongs to the binding-protein-dependent transport system permease family. OppBC subfamily.</text>
</comment>
<dbReference type="InterPro" id="IPR050366">
    <property type="entry name" value="BP-dependent_transpt_permease"/>
</dbReference>